<dbReference type="EMBL" id="JAKELO010000002">
    <property type="protein sequence ID" value="MDE4908861.1"/>
    <property type="molecule type" value="Genomic_DNA"/>
</dbReference>
<keyword evidence="1" id="KW-1133">Transmembrane helix</keyword>
<gene>
    <name evidence="2" type="ORF">L0665_09610</name>
</gene>
<evidence type="ECO:0000313" key="3">
    <source>
        <dbReference type="Proteomes" id="UP001143747"/>
    </source>
</evidence>
<name>A0A9Q4PXP4_9EURY</name>
<sequence>MEFEQTEMMVSGDELISAAWWVFIIQGLFGIILGGLAMLFPVFIVDLLAIMLGIIIVLYSLSIIVQSIVSKDSGGRKILMIILGIVGVIIGVLALMNTMVLGLTIAFMLGFWAFISGFSSLYTAFTATEFHWFRILFFIIGILFIAFGMYVIIYPLALTAAFIWVMGLFALLIGIATIILGFIMQSQMKKALNESGM</sequence>
<dbReference type="AlphaFoldDB" id="A0A9Q4PXP4"/>
<keyword evidence="3" id="KW-1185">Reference proteome</keyword>
<feature type="transmembrane region" description="Helical" evidence="1">
    <location>
        <begin position="135"/>
        <end position="156"/>
    </location>
</feature>
<protein>
    <submittedName>
        <fullName evidence="2">DUF308 domain-containing protein</fullName>
    </submittedName>
</protein>
<keyword evidence="1" id="KW-0472">Membrane</keyword>
<dbReference type="PANTHER" id="PTHR34989:SF1">
    <property type="entry name" value="PROTEIN HDED"/>
    <property type="match status" value="1"/>
</dbReference>
<dbReference type="Proteomes" id="UP001143747">
    <property type="component" value="Unassembled WGS sequence"/>
</dbReference>
<feature type="transmembrane region" description="Helical" evidence="1">
    <location>
        <begin position="47"/>
        <end position="66"/>
    </location>
</feature>
<dbReference type="Pfam" id="PF03729">
    <property type="entry name" value="DUF308"/>
    <property type="match status" value="1"/>
</dbReference>
<keyword evidence="1" id="KW-0812">Transmembrane</keyword>
<feature type="transmembrane region" description="Helical" evidence="1">
    <location>
        <begin position="162"/>
        <end position="183"/>
    </location>
</feature>
<proteinExistence type="predicted"/>
<accession>A0A9Q4PXP4</accession>
<dbReference type="RefSeq" id="WP_274925472.1">
    <property type="nucleotide sequence ID" value="NZ_JAKELO010000002.1"/>
</dbReference>
<dbReference type="GO" id="GO:0005886">
    <property type="term" value="C:plasma membrane"/>
    <property type="evidence" value="ECO:0007669"/>
    <property type="project" value="TreeGrafter"/>
</dbReference>
<evidence type="ECO:0000256" key="1">
    <source>
        <dbReference type="SAM" id="Phobius"/>
    </source>
</evidence>
<dbReference type="InterPro" id="IPR052712">
    <property type="entry name" value="Acid_resist_chaperone_HdeD"/>
</dbReference>
<dbReference type="InterPro" id="IPR005325">
    <property type="entry name" value="DUF308_memb"/>
</dbReference>
<dbReference type="PANTHER" id="PTHR34989">
    <property type="entry name" value="PROTEIN HDED"/>
    <property type="match status" value="1"/>
</dbReference>
<comment type="caution">
    <text evidence="2">The sequence shown here is derived from an EMBL/GenBank/DDBJ whole genome shotgun (WGS) entry which is preliminary data.</text>
</comment>
<feature type="transmembrane region" description="Helical" evidence="1">
    <location>
        <begin position="78"/>
        <end position="96"/>
    </location>
</feature>
<reference evidence="2" key="1">
    <citation type="submission" date="2022-01" db="EMBL/GenBank/DDBJ databases">
        <title>Draft genome of Methanogenium marinum DSM 15558.</title>
        <authorList>
            <person name="Chen S.-C."/>
            <person name="You Y.-T."/>
        </authorList>
    </citation>
    <scope>NUCLEOTIDE SEQUENCE</scope>
    <source>
        <strain evidence="2">DSM 15558</strain>
    </source>
</reference>
<organism evidence="2 3">
    <name type="scientific">Methanogenium marinum</name>
    <dbReference type="NCBI Taxonomy" id="348610"/>
    <lineage>
        <taxon>Archaea</taxon>
        <taxon>Methanobacteriati</taxon>
        <taxon>Methanobacteriota</taxon>
        <taxon>Stenosarchaea group</taxon>
        <taxon>Methanomicrobia</taxon>
        <taxon>Methanomicrobiales</taxon>
        <taxon>Methanomicrobiaceae</taxon>
        <taxon>Methanogenium</taxon>
    </lineage>
</organism>
<feature type="transmembrane region" description="Helical" evidence="1">
    <location>
        <begin position="102"/>
        <end position="123"/>
    </location>
</feature>
<feature type="transmembrane region" description="Helical" evidence="1">
    <location>
        <begin position="20"/>
        <end position="41"/>
    </location>
</feature>
<evidence type="ECO:0000313" key="2">
    <source>
        <dbReference type="EMBL" id="MDE4908861.1"/>
    </source>
</evidence>